<keyword evidence="10 13" id="KW-1133">Transmembrane helix</keyword>
<feature type="transmembrane region" description="Helical" evidence="13">
    <location>
        <begin position="488"/>
        <end position="512"/>
    </location>
</feature>
<reference evidence="15 16" key="1">
    <citation type="submission" date="2020-01" db="EMBL/GenBank/DDBJ databases">
        <title>Genome sequence of Desulfovibrio aerotolerans DSM 16695(T).</title>
        <authorList>
            <person name="Karnachuk O."/>
            <person name="Avakyan M."/>
            <person name="Mardanov A."/>
            <person name="Kadnikov V."/>
            <person name="Ravin N."/>
        </authorList>
    </citation>
    <scope>NUCLEOTIDE SEQUENCE [LARGE SCALE GENOMIC DNA]</scope>
    <source>
        <strain evidence="15 16">DSM 16695</strain>
    </source>
</reference>
<protein>
    <recommendedName>
        <fullName evidence="4">Glucans biosynthesis glucosyltransferase H</fullName>
    </recommendedName>
</protein>
<feature type="transmembrane region" description="Helical" evidence="13">
    <location>
        <begin position="400"/>
        <end position="427"/>
    </location>
</feature>
<keyword evidence="5" id="KW-1003">Cell membrane</keyword>
<dbReference type="PANTHER" id="PTHR43867:SF5">
    <property type="entry name" value="GLUCANS BIOSYNTHESIS GLUCOSYLTRANSFERASE H"/>
    <property type="match status" value="1"/>
</dbReference>
<sequence length="726" mass="81477">MGLRVWRKALGKAVGAPAPDQGQPPKDSTAPDGASNPTWSAVAGRRRLVLAGLIFVPTAFAVLRMASVLPHEGGTVLEKILLLVFAMLFAWISIGFWTAMVGFFTLIKRFDRFAITRPRPTDAPVRSDARTAIVFPVYGEDMDRVTAGMEAVYRSLTRDAAIEQYDFFFLSDTRDPEAWAEEEAAWAGLRDRLDARERIFYRRRRVNTKMKSGNIADFCRRFGANYVYMLVMDADSVMSGATIARMVTVMEARREVGILQSVPAIVGRETFLARLQQFASHLYGPMFSAGLSYWLLGDAQFWGHNALIRIRPFMRHCALPRLSGKPPLGGEISSHDFVETALMRRAGWSVWLAYDLPGSYEEAPPNLLAELARDRRWCKGNMQHLRLVFTRGFIPVHRALFLNGIMAYGSALLWFLFLAVSTVEAIIESLTPPTYFPPTRTLFPEWPVWEPWWALSLLATTGVLLFLPKIFAAFLVLVKGRRRLFGGFWRLAVSMVIEVFVSSLLAPVRMLFHSKFVSITLLGRETGWGRQVRDDRSTPWSEAVRFHLGGTVLAALWAGTLYLYNREFFWWVSPIFGPLLLAIPLSVITSLPSLGRWLKRLGLLLIPEEMDTPRELSEMEAFHEQNAQAPRPLGIAREHGVALAVVDPTACGRRLGLLGRPSRAARADAAARQTLVDKAVDLGPQGLTRAEKSALLEDPAALVATHRAVWLLPEAALRQRWFAAWR</sequence>
<evidence type="ECO:0000259" key="14">
    <source>
        <dbReference type="Pfam" id="PF13632"/>
    </source>
</evidence>
<feature type="domain" description="Glycosyltransferase 2-like" evidence="14">
    <location>
        <begin position="230"/>
        <end position="459"/>
    </location>
</feature>
<dbReference type="GO" id="GO:0016758">
    <property type="term" value="F:hexosyltransferase activity"/>
    <property type="evidence" value="ECO:0007669"/>
    <property type="project" value="TreeGrafter"/>
</dbReference>
<evidence type="ECO:0000256" key="7">
    <source>
        <dbReference type="ARBA" id="ARBA00022676"/>
    </source>
</evidence>
<feature type="transmembrane region" description="Helical" evidence="13">
    <location>
        <begin position="568"/>
        <end position="591"/>
    </location>
</feature>
<dbReference type="PANTHER" id="PTHR43867">
    <property type="entry name" value="CELLULOSE SYNTHASE CATALYTIC SUBUNIT A [UDP-FORMING]"/>
    <property type="match status" value="1"/>
</dbReference>
<feature type="transmembrane region" description="Helical" evidence="13">
    <location>
        <begin position="80"/>
        <end position="107"/>
    </location>
</feature>
<proteinExistence type="inferred from homology"/>
<dbReference type="GO" id="GO:0005886">
    <property type="term" value="C:plasma membrane"/>
    <property type="evidence" value="ECO:0007669"/>
    <property type="project" value="UniProtKB-SubCell"/>
</dbReference>
<dbReference type="SUPFAM" id="SSF53448">
    <property type="entry name" value="Nucleotide-diphospho-sugar transferases"/>
    <property type="match status" value="1"/>
</dbReference>
<evidence type="ECO:0000256" key="3">
    <source>
        <dbReference type="ARBA" id="ARBA00009337"/>
    </source>
</evidence>
<keyword evidence="9 13" id="KW-0812">Transmembrane</keyword>
<dbReference type="Pfam" id="PF13632">
    <property type="entry name" value="Glyco_trans_2_3"/>
    <property type="match status" value="1"/>
</dbReference>
<evidence type="ECO:0000256" key="13">
    <source>
        <dbReference type="SAM" id="Phobius"/>
    </source>
</evidence>
<dbReference type="AlphaFoldDB" id="A0A7C9NHM8"/>
<evidence type="ECO:0000256" key="4">
    <source>
        <dbReference type="ARBA" id="ARBA00020585"/>
    </source>
</evidence>
<dbReference type="NCBIfam" id="NF003962">
    <property type="entry name" value="PRK05454.2-5"/>
    <property type="match status" value="1"/>
</dbReference>
<keyword evidence="8 15" id="KW-0808">Transferase</keyword>
<comment type="subcellular location">
    <subcellularLocation>
        <location evidence="1">Cell inner membrane</location>
        <topology evidence="1">Multi-pass membrane protein</topology>
    </subcellularLocation>
</comment>
<dbReference type="OrthoDB" id="9775281at2"/>
<evidence type="ECO:0000256" key="9">
    <source>
        <dbReference type="ARBA" id="ARBA00022692"/>
    </source>
</evidence>
<keyword evidence="11 13" id="KW-0472">Membrane</keyword>
<name>A0A7C9NHM8_9BACT</name>
<feature type="region of interest" description="Disordered" evidence="12">
    <location>
        <begin position="14"/>
        <end position="36"/>
    </location>
</feature>
<dbReference type="InterPro" id="IPR029044">
    <property type="entry name" value="Nucleotide-diphossugar_trans"/>
</dbReference>
<evidence type="ECO:0000256" key="1">
    <source>
        <dbReference type="ARBA" id="ARBA00004429"/>
    </source>
</evidence>
<evidence type="ECO:0000256" key="6">
    <source>
        <dbReference type="ARBA" id="ARBA00022519"/>
    </source>
</evidence>
<dbReference type="EMBL" id="WVUD01000002">
    <property type="protein sequence ID" value="MYL81876.1"/>
    <property type="molecule type" value="Genomic_DNA"/>
</dbReference>
<evidence type="ECO:0000313" key="16">
    <source>
        <dbReference type="Proteomes" id="UP000482487"/>
    </source>
</evidence>
<keyword evidence="16" id="KW-1185">Reference proteome</keyword>
<accession>A0A7C9NHM8</accession>
<dbReference type="Proteomes" id="UP000482487">
    <property type="component" value="Unassembled WGS sequence"/>
</dbReference>
<evidence type="ECO:0000256" key="8">
    <source>
        <dbReference type="ARBA" id="ARBA00022679"/>
    </source>
</evidence>
<evidence type="ECO:0000313" key="15">
    <source>
        <dbReference type="EMBL" id="MYL81876.1"/>
    </source>
</evidence>
<evidence type="ECO:0000256" key="5">
    <source>
        <dbReference type="ARBA" id="ARBA00022475"/>
    </source>
</evidence>
<keyword evidence="6" id="KW-0997">Cell inner membrane</keyword>
<keyword evidence="7" id="KW-0328">Glycosyltransferase</keyword>
<gene>
    <name evidence="15" type="primary">mdoH</name>
    <name evidence="15" type="ORF">GTA51_01835</name>
</gene>
<evidence type="ECO:0000256" key="2">
    <source>
        <dbReference type="ARBA" id="ARBA00005001"/>
    </source>
</evidence>
<evidence type="ECO:0000256" key="10">
    <source>
        <dbReference type="ARBA" id="ARBA00022989"/>
    </source>
</evidence>
<comment type="similarity">
    <text evidence="3">Belongs to the glycosyltransferase 2 family. OpgH subfamily.</text>
</comment>
<evidence type="ECO:0000256" key="12">
    <source>
        <dbReference type="SAM" id="MobiDB-lite"/>
    </source>
</evidence>
<dbReference type="InterPro" id="IPR001173">
    <property type="entry name" value="Glyco_trans_2-like"/>
</dbReference>
<comment type="caution">
    <text evidence="15">The sequence shown here is derived from an EMBL/GenBank/DDBJ whole genome shotgun (WGS) entry which is preliminary data.</text>
</comment>
<evidence type="ECO:0000256" key="11">
    <source>
        <dbReference type="ARBA" id="ARBA00023136"/>
    </source>
</evidence>
<comment type="pathway">
    <text evidence="2">Glycan metabolism; osmoregulated periplasmic glucan (OPG) biosynthesis.</text>
</comment>
<dbReference type="NCBIfam" id="NF003958">
    <property type="entry name" value="PRK05454.2-1"/>
    <property type="match status" value="1"/>
</dbReference>
<feature type="transmembrane region" description="Helical" evidence="13">
    <location>
        <begin position="48"/>
        <end position="68"/>
    </location>
</feature>
<dbReference type="Gene3D" id="3.90.550.10">
    <property type="entry name" value="Spore Coat Polysaccharide Biosynthesis Protein SpsA, Chain A"/>
    <property type="match status" value="1"/>
</dbReference>
<dbReference type="InterPro" id="IPR050321">
    <property type="entry name" value="Glycosyltr_2/OpgH_subfam"/>
</dbReference>
<organism evidence="15 16">
    <name type="scientific">Solidesulfovibrio aerotolerans</name>
    <dbReference type="NCBI Taxonomy" id="295255"/>
    <lineage>
        <taxon>Bacteria</taxon>
        <taxon>Pseudomonadati</taxon>
        <taxon>Thermodesulfobacteriota</taxon>
        <taxon>Desulfovibrionia</taxon>
        <taxon>Desulfovibrionales</taxon>
        <taxon>Desulfovibrionaceae</taxon>
        <taxon>Solidesulfovibrio</taxon>
    </lineage>
</organism>
<feature type="transmembrane region" description="Helical" evidence="13">
    <location>
        <begin position="452"/>
        <end position="476"/>
    </location>
</feature>